<keyword evidence="3" id="KW-1185">Reference proteome</keyword>
<evidence type="ECO:0000313" key="3">
    <source>
        <dbReference type="Proteomes" id="UP001066276"/>
    </source>
</evidence>
<dbReference type="EMBL" id="JANPWB010000010">
    <property type="protein sequence ID" value="KAJ1139212.1"/>
    <property type="molecule type" value="Genomic_DNA"/>
</dbReference>
<comment type="caution">
    <text evidence="2">The sequence shown here is derived from an EMBL/GenBank/DDBJ whole genome shotgun (WGS) entry which is preliminary data.</text>
</comment>
<name>A0AAV7QF70_PLEWA</name>
<gene>
    <name evidence="2" type="ORF">NDU88_005587</name>
</gene>
<feature type="compositionally biased region" description="Basic and acidic residues" evidence="1">
    <location>
        <begin position="74"/>
        <end position="89"/>
    </location>
</feature>
<dbReference type="Proteomes" id="UP001066276">
    <property type="component" value="Chromosome 6"/>
</dbReference>
<sequence length="164" mass="17924">MPTKSRAYESSRLALSWCQRAKALGAEDQGVERLQDDPNNYVPWHVKGTVNMPNETPVLCLLLTHLLKVPERGAGRRPAADHSNQKWEEMTLEPMGRGPIKPAGKLNRGAHADKEAGVITVSGVSGAEKGGMKPSQGSTGMIDLPFQVEDNDDRRQHDMRSGSN</sequence>
<evidence type="ECO:0000313" key="2">
    <source>
        <dbReference type="EMBL" id="KAJ1139212.1"/>
    </source>
</evidence>
<protein>
    <submittedName>
        <fullName evidence="2">Uncharacterized protein</fullName>
    </submittedName>
</protein>
<proteinExistence type="predicted"/>
<organism evidence="2 3">
    <name type="scientific">Pleurodeles waltl</name>
    <name type="common">Iberian ribbed newt</name>
    <dbReference type="NCBI Taxonomy" id="8319"/>
    <lineage>
        <taxon>Eukaryota</taxon>
        <taxon>Metazoa</taxon>
        <taxon>Chordata</taxon>
        <taxon>Craniata</taxon>
        <taxon>Vertebrata</taxon>
        <taxon>Euteleostomi</taxon>
        <taxon>Amphibia</taxon>
        <taxon>Batrachia</taxon>
        <taxon>Caudata</taxon>
        <taxon>Salamandroidea</taxon>
        <taxon>Salamandridae</taxon>
        <taxon>Pleurodelinae</taxon>
        <taxon>Pleurodeles</taxon>
    </lineage>
</organism>
<reference evidence="2" key="1">
    <citation type="journal article" date="2022" name="bioRxiv">
        <title>Sequencing and chromosome-scale assembly of the giantPleurodeles waltlgenome.</title>
        <authorList>
            <person name="Brown T."/>
            <person name="Elewa A."/>
            <person name="Iarovenko S."/>
            <person name="Subramanian E."/>
            <person name="Araus A.J."/>
            <person name="Petzold A."/>
            <person name="Susuki M."/>
            <person name="Suzuki K.-i.T."/>
            <person name="Hayashi T."/>
            <person name="Toyoda A."/>
            <person name="Oliveira C."/>
            <person name="Osipova E."/>
            <person name="Leigh N.D."/>
            <person name="Simon A."/>
            <person name="Yun M.H."/>
        </authorList>
    </citation>
    <scope>NUCLEOTIDE SEQUENCE</scope>
    <source>
        <strain evidence="2">20211129_DDA</strain>
        <tissue evidence="2">Liver</tissue>
    </source>
</reference>
<evidence type="ECO:0000256" key="1">
    <source>
        <dbReference type="SAM" id="MobiDB-lite"/>
    </source>
</evidence>
<feature type="region of interest" description="Disordered" evidence="1">
    <location>
        <begin position="74"/>
        <end position="164"/>
    </location>
</feature>
<accession>A0AAV7QF70</accession>
<dbReference type="AlphaFoldDB" id="A0AAV7QF70"/>
<feature type="compositionally biased region" description="Basic and acidic residues" evidence="1">
    <location>
        <begin position="152"/>
        <end position="164"/>
    </location>
</feature>